<feature type="compositionally biased region" description="Low complexity" evidence="1">
    <location>
        <begin position="528"/>
        <end position="541"/>
    </location>
</feature>
<feature type="compositionally biased region" description="Polar residues" evidence="1">
    <location>
        <begin position="276"/>
        <end position="285"/>
    </location>
</feature>
<reference evidence="2 3" key="1">
    <citation type="journal article" date="2023" name="Mol. Phylogenet. Evol.">
        <title>Genome-scale phylogeny and comparative genomics of the fungal order Sordariales.</title>
        <authorList>
            <person name="Hensen N."/>
            <person name="Bonometti L."/>
            <person name="Westerberg I."/>
            <person name="Brannstrom I.O."/>
            <person name="Guillou S."/>
            <person name="Cros-Aarteil S."/>
            <person name="Calhoun S."/>
            <person name="Haridas S."/>
            <person name="Kuo A."/>
            <person name="Mondo S."/>
            <person name="Pangilinan J."/>
            <person name="Riley R."/>
            <person name="LaButti K."/>
            <person name="Andreopoulos B."/>
            <person name="Lipzen A."/>
            <person name="Chen C."/>
            <person name="Yan M."/>
            <person name="Daum C."/>
            <person name="Ng V."/>
            <person name="Clum A."/>
            <person name="Steindorff A."/>
            <person name="Ohm R.A."/>
            <person name="Martin F."/>
            <person name="Silar P."/>
            <person name="Natvig D.O."/>
            <person name="Lalanne C."/>
            <person name="Gautier V."/>
            <person name="Ament-Velasquez S.L."/>
            <person name="Kruys A."/>
            <person name="Hutchinson M.I."/>
            <person name="Powell A.J."/>
            <person name="Barry K."/>
            <person name="Miller A.N."/>
            <person name="Grigoriev I.V."/>
            <person name="Debuchy R."/>
            <person name="Gladieux P."/>
            <person name="Hiltunen Thoren M."/>
            <person name="Johannesson H."/>
        </authorList>
    </citation>
    <scope>NUCLEOTIDE SEQUENCE [LARGE SCALE GENOMIC DNA]</scope>
    <source>
        <strain evidence="2 3">FGSC 10403</strain>
    </source>
</reference>
<proteinExistence type="predicted"/>
<evidence type="ECO:0000256" key="1">
    <source>
        <dbReference type="SAM" id="MobiDB-lite"/>
    </source>
</evidence>
<name>A0AAJ0I6E9_9PEZI</name>
<dbReference type="AlphaFoldDB" id="A0AAJ0I6E9"/>
<dbReference type="Proteomes" id="UP001285908">
    <property type="component" value="Unassembled WGS sequence"/>
</dbReference>
<feature type="region of interest" description="Disordered" evidence="1">
    <location>
        <begin position="272"/>
        <end position="303"/>
    </location>
</feature>
<feature type="region of interest" description="Disordered" evidence="1">
    <location>
        <begin position="187"/>
        <end position="206"/>
    </location>
</feature>
<evidence type="ECO:0008006" key="4">
    <source>
        <dbReference type="Google" id="ProtNLM"/>
    </source>
</evidence>
<feature type="region of interest" description="Disordered" evidence="1">
    <location>
        <begin position="511"/>
        <end position="567"/>
    </location>
</feature>
<dbReference type="EMBL" id="JAULSX010000005">
    <property type="protein sequence ID" value="KAK3490968.1"/>
    <property type="molecule type" value="Genomic_DNA"/>
</dbReference>
<sequence>MSTHQSQPSSPPKRPRLSLQIKTFNGSSVRTSRTLAAAVDVKSPTAFNTLSNVYATAVDRSTPIQEHAPATALSGGKPMLRLQTQEAGQNGGAAVSKDRRLQTPYLGPYLDTPLTAQPMSPAIATAQSQMIFPSAMTATPPLSAQPQEQNGPRVFTFDSSNNTNNNYSMAQPSLCINTTTSQASEMASCSETPRRRTTFPSNVKLPYTHPRSLRSILRNSPLAPLTCQSPNSSRRQSLRLQEKAARRVAYHSPLCETITTSKYTKSHVDLLAEDSGTPTTPTGARSISSSSSSSCSSSSEGEELLDQTMAYTGGNETRDGGQTPGPYEEMRRRMAGMHASTPISLSPTSGGIRKNRGLQGKKREKKRRWVWTIGKDAEDAELEECGSPVVPWTARPELSNAVAAAERKEAMVGVPVLAVPVPPSRARTRAQTQAQSVQTVVTGNKAAAAAATVALQIPQLPVPGPTSSGRRLRPALSLPPSSMSTLAVPGPVVPAVSTPVAAAAPALPLVQQQQQTQIQQSPPPPPQQHQQSEPHQQQQSSRATLTPEPTLPHIEPHTPSMESVTSMTSIMSQAESMLSEDSVFDTSSVYNGDVEMSDASSVCYDDDPAGDNESTFGGGGGADGEEQHGNNNHNNVYMNYLKVNGGKRGASVDQPCHSSDMDTDMDMDTPTVGGRPGYAVERLGLGISCQHHPAKVQTNTLRQHKAENERE</sequence>
<evidence type="ECO:0000313" key="2">
    <source>
        <dbReference type="EMBL" id="KAK3490968.1"/>
    </source>
</evidence>
<evidence type="ECO:0000313" key="3">
    <source>
        <dbReference type="Proteomes" id="UP001285908"/>
    </source>
</evidence>
<comment type="caution">
    <text evidence="2">The sequence shown here is derived from an EMBL/GenBank/DDBJ whole genome shotgun (WGS) entry which is preliminary data.</text>
</comment>
<feature type="compositionally biased region" description="Low complexity" evidence="1">
    <location>
        <begin position="286"/>
        <end position="299"/>
    </location>
</feature>
<accession>A0AAJ0I6E9</accession>
<keyword evidence="3" id="KW-1185">Reference proteome</keyword>
<feature type="region of interest" description="Disordered" evidence="1">
    <location>
        <begin position="340"/>
        <end position="363"/>
    </location>
</feature>
<protein>
    <recommendedName>
        <fullName evidence="4">Glucan 1, 4-alpha-glucosidase</fullName>
    </recommendedName>
</protein>
<dbReference type="GeneID" id="87877840"/>
<feature type="compositionally biased region" description="Basic residues" evidence="1">
    <location>
        <begin position="353"/>
        <end position="363"/>
    </location>
</feature>
<feature type="compositionally biased region" description="Low complexity" evidence="1">
    <location>
        <begin position="511"/>
        <end position="520"/>
    </location>
</feature>
<organism evidence="2 3">
    <name type="scientific">Neurospora hispaniola</name>
    <dbReference type="NCBI Taxonomy" id="588809"/>
    <lineage>
        <taxon>Eukaryota</taxon>
        <taxon>Fungi</taxon>
        <taxon>Dikarya</taxon>
        <taxon>Ascomycota</taxon>
        <taxon>Pezizomycotina</taxon>
        <taxon>Sordariomycetes</taxon>
        <taxon>Sordariomycetidae</taxon>
        <taxon>Sordariales</taxon>
        <taxon>Sordariaceae</taxon>
        <taxon>Neurospora</taxon>
    </lineage>
</organism>
<gene>
    <name evidence="2" type="ORF">B0T23DRAFT_429977</name>
</gene>
<dbReference type="RefSeq" id="XP_062692151.1">
    <property type="nucleotide sequence ID" value="XM_062840218.1"/>
</dbReference>